<dbReference type="CDD" id="cd01668">
    <property type="entry name" value="TGS_RSH"/>
    <property type="match status" value="1"/>
</dbReference>
<dbReference type="SUPFAM" id="SSF81271">
    <property type="entry name" value="TGS-like"/>
    <property type="match status" value="1"/>
</dbReference>
<dbReference type="InterPro" id="IPR007685">
    <property type="entry name" value="RelA_SpoT"/>
</dbReference>
<dbReference type="InterPro" id="IPR045600">
    <property type="entry name" value="RelA/SpoT_AH_RIS"/>
</dbReference>
<dbReference type="Gene3D" id="3.10.20.30">
    <property type="match status" value="1"/>
</dbReference>
<sequence>ADKLTANSNPDTGPAQKPQDSPALRETHNSENETNGSTPRKAAHPVGFIRQAELVDLVRAYDRDADEDILNRAYIFAMKAHGGQIRQSGDPYFSHPLAVAAILTELRADPATVVTALLHDVVEDTDYTISDIEKNFGAEVARLVDGVTKLSRIELRDEASKQAENFRKFVVAMADDVRVLLVKLADRLHNMRTLHYITNPEKRQRISLETMEIYAPLAGRIGVQRFREELEDIAFRELSADAYATISRRLDELHQHSVGGVVELANVLRQKLEAEGLDAQVYSREKRAYSIWRKMQHKNVSFDELADIYAFRVLVDNVQDCYRALGIIHSNWRMIPSEFDDYISAPKPNNYRSIHTAVVGPPWRDGRRQRIEIQIRTYEMHETAERGVAAHWQYKDAGDKGASVEIVGPKQYDPYETPRRLVEMFQGGEDLEEALQYAKLELFQDQVFCFTPKSRVIALPKGATALDFAYGVHTDVGDQCIGAKINGVQRPLRTLLETGDVVEVLRSENAPVPAEWEIIAVSGRARSAIRRRIKKMQYDEHLALGRSIAESVFTGAHLQFSLKGVRAGLRKLGKKSVEDVLVSVGRGDLPVNQLIEAVYPGASAASEGEIRPSSLKEFKPRVAIAGLTPGVSVRIAPCCTPLPGERIVGIRGDDGGISVHTIHCEQLAKQDPPQSRWLDLKWRANDEEHQSAFARLTVTVQNGVGVLSEIAGIIARYGISIASMRLQNRSKEFIDVVMDVEVTDARQLAHALAGLRAAPTVLSAERVGIDDDEQL</sequence>
<dbReference type="FunFam" id="3.30.460.10:FF:000001">
    <property type="entry name" value="GTP pyrophosphokinase RelA"/>
    <property type="match status" value="1"/>
</dbReference>
<comment type="similarity">
    <text evidence="1">Belongs to the RelA/SpoT family.</text>
</comment>
<dbReference type="EC" id="2.7.6.5" evidence="6"/>
<feature type="domain" description="ACT" evidence="3">
    <location>
        <begin position="695"/>
        <end position="769"/>
    </location>
</feature>
<dbReference type="InterPro" id="IPR043519">
    <property type="entry name" value="NT_sf"/>
</dbReference>
<dbReference type="PROSITE" id="PS51671">
    <property type="entry name" value="ACT"/>
    <property type="match status" value="1"/>
</dbReference>
<dbReference type="Pfam" id="PF04607">
    <property type="entry name" value="RelA_SpoT"/>
    <property type="match status" value="1"/>
</dbReference>
<feature type="domain" description="TGS" evidence="5">
    <location>
        <begin position="445"/>
        <end position="506"/>
    </location>
</feature>
<feature type="non-terminal residue" evidence="6">
    <location>
        <position position="1"/>
    </location>
</feature>
<accession>A0A3B0S0Q5</accession>
<dbReference type="InterPro" id="IPR004095">
    <property type="entry name" value="TGS"/>
</dbReference>
<dbReference type="NCBIfam" id="TIGR00691">
    <property type="entry name" value="spoT_relA"/>
    <property type="match status" value="1"/>
</dbReference>
<evidence type="ECO:0000259" key="4">
    <source>
        <dbReference type="PROSITE" id="PS51831"/>
    </source>
</evidence>
<dbReference type="PANTHER" id="PTHR21262">
    <property type="entry name" value="GUANOSINE-3',5'-BIS DIPHOSPHATE 3'-PYROPHOSPHOHYDROLASE"/>
    <property type="match status" value="1"/>
</dbReference>
<gene>
    <name evidence="6" type="ORF">MNBD_ALPHA05-1444</name>
</gene>
<dbReference type="CDD" id="cd04876">
    <property type="entry name" value="ACT_RelA-SpoT"/>
    <property type="match status" value="1"/>
</dbReference>
<reference evidence="6" key="1">
    <citation type="submission" date="2018-06" db="EMBL/GenBank/DDBJ databases">
        <authorList>
            <person name="Zhirakovskaya E."/>
        </authorList>
    </citation>
    <scope>NUCLEOTIDE SEQUENCE</scope>
</reference>
<name>A0A3B0S0Q5_9ZZZZ</name>
<dbReference type="InterPro" id="IPR045865">
    <property type="entry name" value="ACT-like_dom_sf"/>
</dbReference>
<evidence type="ECO:0000313" key="6">
    <source>
        <dbReference type="EMBL" id="VAV99470.1"/>
    </source>
</evidence>
<dbReference type="Gene3D" id="3.30.460.10">
    <property type="entry name" value="Beta Polymerase, domain 2"/>
    <property type="match status" value="1"/>
</dbReference>
<dbReference type="InterPro" id="IPR012675">
    <property type="entry name" value="Beta-grasp_dom_sf"/>
</dbReference>
<dbReference type="Gene3D" id="1.10.3210.10">
    <property type="entry name" value="Hypothetical protein af1432"/>
    <property type="match status" value="1"/>
</dbReference>
<dbReference type="AlphaFoldDB" id="A0A3B0S0Q5"/>
<proteinExistence type="inferred from homology"/>
<organism evidence="6">
    <name type="scientific">hydrothermal vent metagenome</name>
    <dbReference type="NCBI Taxonomy" id="652676"/>
    <lineage>
        <taxon>unclassified sequences</taxon>
        <taxon>metagenomes</taxon>
        <taxon>ecological metagenomes</taxon>
    </lineage>
</organism>
<dbReference type="PANTHER" id="PTHR21262:SF36">
    <property type="entry name" value="BIFUNCTIONAL (P)PPGPP SYNTHASE_HYDROLASE SPOT"/>
    <property type="match status" value="1"/>
</dbReference>
<feature type="domain" description="HD" evidence="4">
    <location>
        <begin position="92"/>
        <end position="191"/>
    </location>
</feature>
<dbReference type="GO" id="GO:0042594">
    <property type="term" value="P:response to starvation"/>
    <property type="evidence" value="ECO:0007669"/>
    <property type="project" value="TreeGrafter"/>
</dbReference>
<dbReference type="Pfam" id="PF02824">
    <property type="entry name" value="TGS"/>
    <property type="match status" value="1"/>
</dbReference>
<dbReference type="FunFam" id="3.10.20.30:FF:000002">
    <property type="entry name" value="GTP pyrophosphokinase (RelA/SpoT)"/>
    <property type="match status" value="1"/>
</dbReference>
<dbReference type="SMART" id="SM00954">
    <property type="entry name" value="RelA_SpoT"/>
    <property type="match status" value="1"/>
</dbReference>
<dbReference type="SUPFAM" id="SSF55021">
    <property type="entry name" value="ACT-like"/>
    <property type="match status" value="1"/>
</dbReference>
<dbReference type="SUPFAM" id="SSF109604">
    <property type="entry name" value="HD-domain/PDEase-like"/>
    <property type="match status" value="1"/>
</dbReference>
<dbReference type="CDD" id="cd00077">
    <property type="entry name" value="HDc"/>
    <property type="match status" value="1"/>
</dbReference>
<dbReference type="EMBL" id="UOEH01000277">
    <property type="protein sequence ID" value="VAV99470.1"/>
    <property type="molecule type" value="Genomic_DNA"/>
</dbReference>
<dbReference type="Pfam" id="PF13328">
    <property type="entry name" value="HD_4"/>
    <property type="match status" value="1"/>
</dbReference>
<dbReference type="InterPro" id="IPR004811">
    <property type="entry name" value="RelA/Spo_fam"/>
</dbReference>
<evidence type="ECO:0000256" key="2">
    <source>
        <dbReference type="SAM" id="MobiDB-lite"/>
    </source>
</evidence>
<evidence type="ECO:0000259" key="5">
    <source>
        <dbReference type="PROSITE" id="PS51880"/>
    </source>
</evidence>
<dbReference type="CDD" id="cd05399">
    <property type="entry name" value="NT_Rel-Spo_like"/>
    <property type="match status" value="1"/>
</dbReference>
<dbReference type="GO" id="GO:0016301">
    <property type="term" value="F:kinase activity"/>
    <property type="evidence" value="ECO:0007669"/>
    <property type="project" value="UniProtKB-KW"/>
</dbReference>
<feature type="region of interest" description="Disordered" evidence="2">
    <location>
        <begin position="1"/>
        <end position="45"/>
    </location>
</feature>
<keyword evidence="6" id="KW-0378">Hydrolase</keyword>
<dbReference type="Pfam" id="PF19296">
    <property type="entry name" value="RelA_AH_RIS"/>
    <property type="match status" value="2"/>
</dbReference>
<dbReference type="InterPro" id="IPR006674">
    <property type="entry name" value="HD_domain"/>
</dbReference>
<dbReference type="GO" id="GO:0015969">
    <property type="term" value="P:guanosine tetraphosphate metabolic process"/>
    <property type="evidence" value="ECO:0007669"/>
    <property type="project" value="InterPro"/>
</dbReference>
<protein>
    <submittedName>
        <fullName evidence="6">Guanosine-3',5'-bis(Diphosphate) 3'-pyrophosphohydrolase / GTP pyrophosphokinase, (P)ppGpp synthetase II</fullName>
        <ecNumber evidence="6">2.7.6.5</ecNumber>
        <ecNumber evidence="6">3.1.7.2</ecNumber>
    </submittedName>
</protein>
<keyword evidence="6" id="KW-0808">Transferase</keyword>
<dbReference type="InterPro" id="IPR033655">
    <property type="entry name" value="TGS_RelA/SpoT"/>
</dbReference>
<dbReference type="Pfam" id="PF13291">
    <property type="entry name" value="ACT_4"/>
    <property type="match status" value="1"/>
</dbReference>
<dbReference type="SMART" id="SM00471">
    <property type="entry name" value="HDc"/>
    <property type="match status" value="1"/>
</dbReference>
<dbReference type="InterPro" id="IPR002912">
    <property type="entry name" value="ACT_dom"/>
</dbReference>
<evidence type="ECO:0000259" key="3">
    <source>
        <dbReference type="PROSITE" id="PS51671"/>
    </source>
</evidence>
<keyword evidence="6" id="KW-0418">Kinase</keyword>
<dbReference type="Gene3D" id="3.30.70.260">
    <property type="match status" value="1"/>
</dbReference>
<feature type="compositionally biased region" description="Polar residues" evidence="2">
    <location>
        <begin position="1"/>
        <end position="11"/>
    </location>
</feature>
<dbReference type="PROSITE" id="PS51831">
    <property type="entry name" value="HD"/>
    <property type="match status" value="1"/>
</dbReference>
<dbReference type="FunFam" id="1.10.3210.10:FF:000001">
    <property type="entry name" value="GTP pyrophosphokinase RelA"/>
    <property type="match status" value="1"/>
</dbReference>
<dbReference type="InterPro" id="IPR003607">
    <property type="entry name" value="HD/PDEase_dom"/>
</dbReference>
<dbReference type="InterPro" id="IPR012676">
    <property type="entry name" value="TGS-like"/>
</dbReference>
<dbReference type="GO" id="GO:0005886">
    <property type="term" value="C:plasma membrane"/>
    <property type="evidence" value="ECO:0007669"/>
    <property type="project" value="TreeGrafter"/>
</dbReference>
<dbReference type="PROSITE" id="PS51880">
    <property type="entry name" value="TGS"/>
    <property type="match status" value="1"/>
</dbReference>
<dbReference type="EC" id="3.1.7.2" evidence="6"/>
<dbReference type="GO" id="GO:0008893">
    <property type="term" value="F:guanosine-3',5'-bis(diphosphate) 3'-diphosphatase activity"/>
    <property type="evidence" value="ECO:0007669"/>
    <property type="project" value="UniProtKB-EC"/>
</dbReference>
<dbReference type="GO" id="GO:0008728">
    <property type="term" value="F:GTP diphosphokinase activity"/>
    <property type="evidence" value="ECO:0007669"/>
    <property type="project" value="UniProtKB-EC"/>
</dbReference>
<dbReference type="SUPFAM" id="SSF81301">
    <property type="entry name" value="Nucleotidyltransferase"/>
    <property type="match status" value="1"/>
</dbReference>
<evidence type="ECO:0000256" key="1">
    <source>
        <dbReference type="ARBA" id="ARBA00007476"/>
    </source>
</evidence>